<accession>A0A5J4TL50</accession>
<gene>
    <name evidence="2" type="ORF">EZS28_046217</name>
</gene>
<proteinExistence type="predicted"/>
<evidence type="ECO:0000313" key="3">
    <source>
        <dbReference type="Proteomes" id="UP000324800"/>
    </source>
</evidence>
<comment type="caution">
    <text evidence="2">The sequence shown here is derived from an EMBL/GenBank/DDBJ whole genome shotgun (WGS) entry which is preliminary data.</text>
</comment>
<feature type="region of interest" description="Disordered" evidence="1">
    <location>
        <begin position="1"/>
        <end position="33"/>
    </location>
</feature>
<feature type="non-terminal residue" evidence="2">
    <location>
        <position position="1"/>
    </location>
</feature>
<sequence>DGTRDGSENERQGAKSSSWQCGLLSSGPVADVG</sequence>
<reference evidence="2 3" key="1">
    <citation type="submission" date="2019-03" db="EMBL/GenBank/DDBJ databases">
        <title>Single cell metagenomics reveals metabolic interactions within the superorganism composed of flagellate Streblomastix strix and complex community of Bacteroidetes bacteria on its surface.</title>
        <authorList>
            <person name="Treitli S.C."/>
            <person name="Kolisko M."/>
            <person name="Husnik F."/>
            <person name="Keeling P."/>
            <person name="Hampl V."/>
        </authorList>
    </citation>
    <scope>NUCLEOTIDE SEQUENCE [LARGE SCALE GENOMIC DNA]</scope>
    <source>
        <strain evidence="2">ST1C</strain>
    </source>
</reference>
<feature type="compositionally biased region" description="Basic and acidic residues" evidence="1">
    <location>
        <begin position="1"/>
        <end position="13"/>
    </location>
</feature>
<organism evidence="2 3">
    <name type="scientific">Streblomastix strix</name>
    <dbReference type="NCBI Taxonomy" id="222440"/>
    <lineage>
        <taxon>Eukaryota</taxon>
        <taxon>Metamonada</taxon>
        <taxon>Preaxostyla</taxon>
        <taxon>Oxymonadida</taxon>
        <taxon>Streblomastigidae</taxon>
        <taxon>Streblomastix</taxon>
    </lineage>
</organism>
<dbReference type="AlphaFoldDB" id="A0A5J4TL50"/>
<name>A0A5J4TL50_9EUKA</name>
<dbReference type="Proteomes" id="UP000324800">
    <property type="component" value="Unassembled WGS sequence"/>
</dbReference>
<evidence type="ECO:0000256" key="1">
    <source>
        <dbReference type="SAM" id="MobiDB-lite"/>
    </source>
</evidence>
<protein>
    <submittedName>
        <fullName evidence="2">Uncharacterized protein</fullName>
    </submittedName>
</protein>
<evidence type="ECO:0000313" key="2">
    <source>
        <dbReference type="EMBL" id="KAA6358255.1"/>
    </source>
</evidence>
<dbReference type="EMBL" id="SNRW01030136">
    <property type="protein sequence ID" value="KAA6358255.1"/>
    <property type="molecule type" value="Genomic_DNA"/>
</dbReference>